<reference evidence="7" key="1">
    <citation type="submission" date="2017-05" db="UniProtKB">
        <authorList>
            <consortium name="EnsemblMetazoa"/>
        </authorList>
    </citation>
    <scope>IDENTIFICATION</scope>
</reference>
<feature type="domain" description="CHCH" evidence="6">
    <location>
        <begin position="15"/>
        <end position="49"/>
    </location>
</feature>
<sequence>MGDRTRWSDPKTNPCLKEANDSYKCMDDNNYNRDACLEYFKMYKDCRKKMNLARREGKPFESIK</sequence>
<dbReference type="GO" id="GO:0005758">
    <property type="term" value="C:mitochondrial intermembrane space"/>
    <property type="evidence" value="ECO:0007669"/>
    <property type="project" value="UniProtKB-SubCell"/>
</dbReference>
<dbReference type="AlphaFoldDB" id="A0A1X7U7V5"/>
<proteinExistence type="inferred from homology"/>
<evidence type="ECO:0000313" key="7">
    <source>
        <dbReference type="EnsemblMetazoa" id="Aqu2.1.23738_001"/>
    </source>
</evidence>
<dbReference type="PANTHER" id="PTHR46811">
    <property type="entry name" value="COILED-COIL-HELIX-COILED-COIL-HELIX DOMAIN-CONTAINING PROTEIN 7"/>
    <property type="match status" value="1"/>
</dbReference>
<evidence type="ECO:0000256" key="2">
    <source>
        <dbReference type="ARBA" id="ARBA00023128"/>
    </source>
</evidence>
<dbReference type="InterPro" id="IPR051040">
    <property type="entry name" value="COX23"/>
</dbReference>
<dbReference type="InterPro" id="IPR010625">
    <property type="entry name" value="CHCH"/>
</dbReference>
<comment type="similarity">
    <text evidence="4">Belongs to the CHCHD7 family.</text>
</comment>
<dbReference type="InParanoid" id="A0A1X7U7V5"/>
<evidence type="ECO:0000256" key="3">
    <source>
        <dbReference type="ARBA" id="ARBA00023157"/>
    </source>
</evidence>
<evidence type="ECO:0000256" key="1">
    <source>
        <dbReference type="ARBA" id="ARBA00004569"/>
    </source>
</evidence>
<accession>A0A1X7U7V5</accession>
<name>A0A1X7U7V5_AMPQE</name>
<keyword evidence="3" id="KW-1015">Disulfide bond</keyword>
<dbReference type="PROSITE" id="PS51808">
    <property type="entry name" value="CHCH"/>
    <property type="match status" value="1"/>
</dbReference>
<dbReference type="Pfam" id="PF06747">
    <property type="entry name" value="CHCH"/>
    <property type="match status" value="1"/>
</dbReference>
<comment type="subcellular location">
    <subcellularLocation>
        <location evidence="1">Mitochondrion intermembrane space</location>
    </subcellularLocation>
</comment>
<dbReference type="EnsemblMetazoa" id="Aqu2.1.23738_001">
    <property type="protein sequence ID" value="Aqu2.1.23738_001"/>
    <property type="gene ID" value="Aqu2.1.23738"/>
</dbReference>
<dbReference type="SUPFAM" id="SSF47072">
    <property type="entry name" value="Cysteine alpha-hairpin motif"/>
    <property type="match status" value="1"/>
</dbReference>
<dbReference type="InterPro" id="IPR009069">
    <property type="entry name" value="Cys_alpha_HP_mot_SF"/>
</dbReference>
<evidence type="ECO:0000256" key="5">
    <source>
        <dbReference type="ARBA" id="ARBA00039509"/>
    </source>
</evidence>
<protein>
    <recommendedName>
        <fullName evidence="5">Coiled-coil-helix-coiled-coil-helix domain-containing protein 7</fullName>
    </recommendedName>
</protein>
<organism evidence="7">
    <name type="scientific">Amphimedon queenslandica</name>
    <name type="common">Sponge</name>
    <dbReference type="NCBI Taxonomy" id="400682"/>
    <lineage>
        <taxon>Eukaryota</taxon>
        <taxon>Metazoa</taxon>
        <taxon>Porifera</taxon>
        <taxon>Demospongiae</taxon>
        <taxon>Heteroscleromorpha</taxon>
        <taxon>Haplosclerida</taxon>
        <taxon>Niphatidae</taxon>
        <taxon>Amphimedon</taxon>
    </lineage>
</organism>
<dbReference type="Gene3D" id="1.10.287.1130">
    <property type="entry name" value="CytochromE C oxidase copper chaperone"/>
    <property type="match status" value="1"/>
</dbReference>
<dbReference type="GO" id="GO:0033108">
    <property type="term" value="P:mitochondrial respiratory chain complex assembly"/>
    <property type="evidence" value="ECO:0007669"/>
    <property type="project" value="TreeGrafter"/>
</dbReference>
<keyword evidence="2" id="KW-0496">Mitochondrion</keyword>
<dbReference type="STRING" id="400682.A0A1X7U7V5"/>
<dbReference type="PANTHER" id="PTHR46811:SF1">
    <property type="entry name" value="COILED-COIL-HELIX-COILED-COIL-HELIX DOMAIN-CONTAINING PROTEIN 7"/>
    <property type="match status" value="1"/>
</dbReference>
<evidence type="ECO:0000259" key="6">
    <source>
        <dbReference type="Pfam" id="PF06747"/>
    </source>
</evidence>
<evidence type="ECO:0000256" key="4">
    <source>
        <dbReference type="ARBA" id="ARBA00038205"/>
    </source>
</evidence>